<feature type="region of interest" description="Disordered" evidence="1">
    <location>
        <begin position="1"/>
        <end position="112"/>
    </location>
</feature>
<dbReference type="EMBL" id="AP004117">
    <property type="protein sequence ID" value="BAD27741.1"/>
    <property type="molecule type" value="Genomic_DNA"/>
</dbReference>
<feature type="compositionally biased region" description="Basic and acidic residues" evidence="1">
    <location>
        <begin position="71"/>
        <end position="81"/>
    </location>
</feature>
<evidence type="ECO:0000313" key="3">
    <source>
        <dbReference type="EMBL" id="BAD27741.1"/>
    </source>
</evidence>
<feature type="compositionally biased region" description="Gly residues" evidence="1">
    <location>
        <begin position="45"/>
        <end position="55"/>
    </location>
</feature>
<accession>Q6K3T3</accession>
<dbReference type="EMBL" id="AP005614">
    <property type="protein sequence ID" value="BAD19938.1"/>
    <property type="molecule type" value="Genomic_DNA"/>
</dbReference>
<evidence type="ECO:0000313" key="2">
    <source>
        <dbReference type="EMBL" id="BAD19938.1"/>
    </source>
</evidence>
<sequence length="112" mass="11071">MVVGHLATAPVGEQSGPARGGGLHAEPPVEAGGEEAEDRWHARGLGWGGGVGGANAGAIDGPSPRAAASDRAGRVGPDGRRGVAAPRGTLSGDGNSELDRRPFFSHGSTKSV</sequence>
<protein>
    <submittedName>
        <fullName evidence="2">Uncharacterized protein</fullName>
    </submittedName>
</protein>
<dbReference type="Proteomes" id="UP000000763">
    <property type="component" value="Chromosome 2"/>
</dbReference>
<evidence type="ECO:0000313" key="4">
    <source>
        <dbReference type="Proteomes" id="UP000000763"/>
    </source>
</evidence>
<organism evidence="2 4">
    <name type="scientific">Oryza sativa subsp. japonica</name>
    <name type="common">Rice</name>
    <dbReference type="NCBI Taxonomy" id="39947"/>
    <lineage>
        <taxon>Eukaryota</taxon>
        <taxon>Viridiplantae</taxon>
        <taxon>Streptophyta</taxon>
        <taxon>Embryophyta</taxon>
        <taxon>Tracheophyta</taxon>
        <taxon>Spermatophyta</taxon>
        <taxon>Magnoliopsida</taxon>
        <taxon>Liliopsida</taxon>
        <taxon>Poales</taxon>
        <taxon>Poaceae</taxon>
        <taxon>BOP clade</taxon>
        <taxon>Oryzoideae</taxon>
        <taxon>Oryzeae</taxon>
        <taxon>Oryzinae</taxon>
        <taxon>Oryza</taxon>
        <taxon>Oryza sativa</taxon>
    </lineage>
</organism>
<reference evidence="3" key="1">
    <citation type="submission" date="2001-08" db="EMBL/GenBank/DDBJ databases">
        <title>Oryza sativa nipponbare(GA3) genomic DNA, chromosome 2, BAC clone:OJ1134_F06.</title>
        <authorList>
            <person name="Sasaki T."/>
            <person name="Matsumoto T."/>
            <person name="Yamamoto K."/>
        </authorList>
    </citation>
    <scope>NUCLEOTIDE SEQUENCE</scope>
</reference>
<reference evidence="4" key="3">
    <citation type="journal article" date="2005" name="Nature">
        <title>The map-based sequence of the rice genome.</title>
        <authorList>
            <consortium name="International rice genome sequencing project (IRGSP)"/>
            <person name="Matsumoto T."/>
            <person name="Wu J."/>
            <person name="Kanamori H."/>
            <person name="Katayose Y."/>
            <person name="Fujisawa M."/>
            <person name="Namiki N."/>
            <person name="Mizuno H."/>
            <person name="Yamamoto K."/>
            <person name="Antonio B.A."/>
            <person name="Baba T."/>
            <person name="Sakata K."/>
            <person name="Nagamura Y."/>
            <person name="Aoki H."/>
            <person name="Arikawa K."/>
            <person name="Arita K."/>
            <person name="Bito T."/>
            <person name="Chiden Y."/>
            <person name="Fujitsuka N."/>
            <person name="Fukunaka R."/>
            <person name="Hamada M."/>
            <person name="Harada C."/>
            <person name="Hayashi A."/>
            <person name="Hijishita S."/>
            <person name="Honda M."/>
            <person name="Hosokawa S."/>
            <person name="Ichikawa Y."/>
            <person name="Idonuma A."/>
            <person name="Iijima M."/>
            <person name="Ikeda M."/>
            <person name="Ikeno M."/>
            <person name="Ito K."/>
            <person name="Ito S."/>
            <person name="Ito T."/>
            <person name="Ito Y."/>
            <person name="Ito Y."/>
            <person name="Iwabuchi A."/>
            <person name="Kamiya K."/>
            <person name="Karasawa W."/>
            <person name="Kurita K."/>
            <person name="Katagiri S."/>
            <person name="Kikuta A."/>
            <person name="Kobayashi H."/>
            <person name="Kobayashi N."/>
            <person name="Machita K."/>
            <person name="Maehara T."/>
            <person name="Masukawa M."/>
            <person name="Mizubayashi T."/>
            <person name="Mukai Y."/>
            <person name="Nagasaki H."/>
            <person name="Nagata Y."/>
            <person name="Naito S."/>
            <person name="Nakashima M."/>
            <person name="Nakama Y."/>
            <person name="Nakamichi Y."/>
            <person name="Nakamura M."/>
            <person name="Meguro A."/>
            <person name="Negishi M."/>
            <person name="Ohta I."/>
            <person name="Ohta T."/>
            <person name="Okamoto M."/>
            <person name="Ono N."/>
            <person name="Saji S."/>
            <person name="Sakaguchi M."/>
            <person name="Sakai K."/>
            <person name="Shibata M."/>
            <person name="Shimokawa T."/>
            <person name="Song J."/>
            <person name="Takazaki Y."/>
            <person name="Terasawa K."/>
            <person name="Tsugane M."/>
            <person name="Tsuji K."/>
            <person name="Ueda S."/>
            <person name="Waki K."/>
            <person name="Yamagata H."/>
            <person name="Yamamoto M."/>
            <person name="Yamamoto S."/>
            <person name="Yamane H."/>
            <person name="Yoshiki S."/>
            <person name="Yoshihara R."/>
            <person name="Yukawa K."/>
            <person name="Zhong H."/>
            <person name="Yano M."/>
            <person name="Yuan Q."/>
            <person name="Ouyang S."/>
            <person name="Liu J."/>
            <person name="Jones K.M."/>
            <person name="Gansberger K."/>
            <person name="Moffat K."/>
            <person name="Hill J."/>
            <person name="Bera J."/>
            <person name="Fadrosh D."/>
            <person name="Jin S."/>
            <person name="Johri S."/>
            <person name="Kim M."/>
            <person name="Overton L."/>
            <person name="Reardon M."/>
            <person name="Tsitrin T."/>
            <person name="Vuong H."/>
            <person name="Weaver B."/>
            <person name="Ciecko A."/>
            <person name="Tallon L."/>
            <person name="Jackson J."/>
            <person name="Pai G."/>
            <person name="Aken S.V."/>
            <person name="Utterback T."/>
            <person name="Reidmuller S."/>
            <person name="Feldblyum T."/>
            <person name="Hsiao J."/>
            <person name="Zismann V."/>
            <person name="Iobst S."/>
            <person name="de Vazeille A.R."/>
            <person name="Buell C.R."/>
            <person name="Ying K."/>
            <person name="Li Y."/>
            <person name="Lu T."/>
            <person name="Huang Y."/>
            <person name="Zhao Q."/>
            <person name="Feng Q."/>
            <person name="Zhang L."/>
            <person name="Zhu J."/>
            <person name="Weng Q."/>
            <person name="Mu J."/>
            <person name="Lu Y."/>
            <person name="Fan D."/>
            <person name="Liu Y."/>
            <person name="Guan J."/>
            <person name="Zhang Y."/>
            <person name="Yu S."/>
            <person name="Liu X."/>
            <person name="Zhang Y."/>
            <person name="Hong G."/>
            <person name="Han B."/>
            <person name="Choisne N."/>
            <person name="Demange N."/>
            <person name="Orjeda G."/>
            <person name="Samain S."/>
            <person name="Cattolico L."/>
            <person name="Pelletier E."/>
            <person name="Couloux A."/>
            <person name="Segurens B."/>
            <person name="Wincker P."/>
            <person name="D'Hont A."/>
            <person name="Scarpelli C."/>
            <person name="Weissenbach J."/>
            <person name="Salanoubat M."/>
            <person name="Quetier F."/>
            <person name="Yu Y."/>
            <person name="Kim H.R."/>
            <person name="Rambo T."/>
            <person name="Currie J."/>
            <person name="Collura K."/>
            <person name="Luo M."/>
            <person name="Yang T."/>
            <person name="Ammiraju J.S.S."/>
            <person name="Engler F."/>
            <person name="Soderlund C."/>
            <person name="Wing R.A."/>
            <person name="Palmer L.E."/>
            <person name="de la Bastide M."/>
            <person name="Spiegel L."/>
            <person name="Nascimento L."/>
            <person name="Zutavern T."/>
            <person name="O'Shaughnessy A."/>
            <person name="Dike S."/>
            <person name="Dedhia N."/>
            <person name="Preston R."/>
            <person name="Balija V."/>
            <person name="McCombie W.R."/>
            <person name="Chow T."/>
            <person name="Chen H."/>
            <person name="Chung M."/>
            <person name="Chen C."/>
            <person name="Shaw J."/>
            <person name="Wu H."/>
            <person name="Hsiao K."/>
            <person name="Chao Y."/>
            <person name="Chu M."/>
            <person name="Cheng C."/>
            <person name="Hour A."/>
            <person name="Lee P."/>
            <person name="Lin S."/>
            <person name="Lin Y."/>
            <person name="Liou J."/>
            <person name="Liu S."/>
            <person name="Hsing Y."/>
            <person name="Raghuvanshi S."/>
            <person name="Mohanty A."/>
            <person name="Bharti A.K."/>
            <person name="Gaur A."/>
            <person name="Gupta V."/>
            <person name="Kumar D."/>
            <person name="Ravi V."/>
            <person name="Vij S."/>
            <person name="Kapur A."/>
            <person name="Khurana P."/>
            <person name="Khurana P."/>
            <person name="Khurana J.P."/>
            <person name="Tyagi A.K."/>
            <person name="Gaikwad K."/>
            <person name="Singh A."/>
            <person name="Dalal V."/>
            <person name="Srivastava S."/>
            <person name="Dixit A."/>
            <person name="Pal A.K."/>
            <person name="Ghazi I.A."/>
            <person name="Yadav M."/>
            <person name="Pandit A."/>
            <person name="Bhargava A."/>
            <person name="Sureshbabu K."/>
            <person name="Batra K."/>
            <person name="Sharma T.R."/>
            <person name="Mohapatra T."/>
            <person name="Singh N.K."/>
            <person name="Messing J."/>
            <person name="Nelson A.B."/>
            <person name="Fuks G."/>
            <person name="Kavchok S."/>
            <person name="Keizer G."/>
            <person name="Linton E."/>
            <person name="Llaca V."/>
            <person name="Song R."/>
            <person name="Tanyolac B."/>
            <person name="Young S."/>
            <person name="Ho-Il K."/>
            <person name="Hahn J.H."/>
            <person name="Sangsakoo G."/>
            <person name="Vanavichit A."/>
            <person name="de Mattos Luiz.A.T."/>
            <person name="Zimmer P.D."/>
            <person name="Malone G."/>
            <person name="Dellagostin O."/>
            <person name="de Oliveira A.C."/>
            <person name="Bevan M."/>
            <person name="Bancroft I."/>
            <person name="Minx P."/>
            <person name="Cordum H."/>
            <person name="Wilson R."/>
            <person name="Cheng Z."/>
            <person name="Jin W."/>
            <person name="Jiang J."/>
            <person name="Leong S.A."/>
            <person name="Iwama H."/>
            <person name="Gojobori T."/>
            <person name="Itoh T."/>
            <person name="Niimura Y."/>
            <person name="Fujii Y."/>
            <person name="Habara T."/>
            <person name="Sakai H."/>
            <person name="Sato Y."/>
            <person name="Wilson G."/>
            <person name="Kumar K."/>
            <person name="McCouch S."/>
            <person name="Juretic N."/>
            <person name="Hoen D."/>
            <person name="Wright S."/>
            <person name="Bruskiewich R."/>
            <person name="Bureau T."/>
            <person name="Miyao A."/>
            <person name="Hirochika H."/>
            <person name="Nishikawa T."/>
            <person name="Kadowaki K."/>
            <person name="Sugiura M."/>
            <person name="Burr B."/>
            <person name="Sasaki T."/>
        </authorList>
    </citation>
    <scope>NUCLEOTIDE SEQUENCE [LARGE SCALE GENOMIC DNA]</scope>
    <source>
        <strain evidence="4">cv. Nipponbare</strain>
    </source>
</reference>
<reference evidence="2" key="2">
    <citation type="submission" date="2002-08" db="EMBL/GenBank/DDBJ databases">
        <title>Oryza sativa nipponbare(GA3) genomic DNA, chromosome 2, BAC clone:OSJNBa0090H18.</title>
        <authorList>
            <person name="Sasaki T."/>
            <person name="Matsumoto T."/>
            <person name="Katayose Y."/>
        </authorList>
    </citation>
    <scope>NUCLEOTIDE SEQUENCE</scope>
</reference>
<reference evidence="4" key="4">
    <citation type="journal article" date="2008" name="Nucleic Acids Res.">
        <title>The rice annotation project database (RAP-DB): 2008 update.</title>
        <authorList>
            <consortium name="The rice annotation project (RAP)"/>
        </authorList>
    </citation>
    <scope>GENOME REANNOTATION</scope>
    <source>
        <strain evidence="4">cv. Nipponbare</strain>
    </source>
</reference>
<name>Q6K3T3_ORYSJ</name>
<gene>
    <name evidence="3" type="ORF">OJ1134_F06.16</name>
    <name evidence="2" type="ORF">OSJNBa0090H18.6</name>
</gene>
<proteinExistence type="predicted"/>
<dbReference type="AlphaFoldDB" id="Q6K3T3"/>
<evidence type="ECO:0000256" key="1">
    <source>
        <dbReference type="SAM" id="MobiDB-lite"/>
    </source>
</evidence>